<organism evidence="2 3">
    <name type="scientific">Microbotryum saponariae</name>
    <dbReference type="NCBI Taxonomy" id="289078"/>
    <lineage>
        <taxon>Eukaryota</taxon>
        <taxon>Fungi</taxon>
        <taxon>Dikarya</taxon>
        <taxon>Basidiomycota</taxon>
        <taxon>Pucciniomycotina</taxon>
        <taxon>Microbotryomycetes</taxon>
        <taxon>Microbotryales</taxon>
        <taxon>Microbotryaceae</taxon>
        <taxon>Microbotryum</taxon>
    </lineage>
</organism>
<name>A0A2X0MIN7_9BASI</name>
<sequence length="276" mass="31159">MDLLTRRLSDRRRSGERHTRAANFIIFSHPSGAFLKGDASRLNVITRKTRNRHEKRESSSSAGSKRNARRYSDISQDSYEDSDQVHFAQVANYLPEACWQHATNPFDNRYYDIHRNSQCTSLPPTSDSYSHDSRDEMYASYTSNMGQLKLACYPQPPASATSYETSDLAEDLRANAPITDFKIASMSLAPNAHSLPSSVRRSLTSSPSFAESRTRSPSHLFLPPIALTFNAPVHGEPLPSPNFYAHAYPTPEFSPTTQTHFHLARCQYQDAPYHQI</sequence>
<accession>A0A2X0MIN7</accession>
<protein>
    <submittedName>
        <fullName evidence="2">BZ3500_MvSof-1268-A1-R1_Chr1-3g01582 protein</fullName>
    </submittedName>
</protein>
<dbReference type="AlphaFoldDB" id="A0A2X0MIN7"/>
<evidence type="ECO:0000313" key="3">
    <source>
        <dbReference type="Proteomes" id="UP000249723"/>
    </source>
</evidence>
<feature type="region of interest" description="Disordered" evidence="1">
    <location>
        <begin position="48"/>
        <end position="78"/>
    </location>
</feature>
<proteinExistence type="predicted"/>
<dbReference type="Proteomes" id="UP000249723">
    <property type="component" value="Unassembled WGS sequence"/>
</dbReference>
<evidence type="ECO:0000313" key="2">
    <source>
        <dbReference type="EMBL" id="SCZ89795.1"/>
    </source>
</evidence>
<dbReference type="OrthoDB" id="2537171at2759"/>
<evidence type="ECO:0000256" key="1">
    <source>
        <dbReference type="SAM" id="MobiDB-lite"/>
    </source>
</evidence>
<dbReference type="STRING" id="289078.A0A2X0MIN7"/>
<dbReference type="EMBL" id="FMWP01000014">
    <property type="protein sequence ID" value="SCZ89795.1"/>
    <property type="molecule type" value="Genomic_DNA"/>
</dbReference>
<keyword evidence="3" id="KW-1185">Reference proteome</keyword>
<gene>
    <name evidence="2" type="ORF">BZ3500_MVSOF-1268-A1-R1_CHR1-3G01582</name>
</gene>
<reference evidence="3" key="1">
    <citation type="submission" date="2016-10" db="EMBL/GenBank/DDBJ databases">
        <authorList>
            <person name="Jeantristanb JTB J.-T."/>
            <person name="Ricardo R."/>
        </authorList>
    </citation>
    <scope>NUCLEOTIDE SEQUENCE [LARGE SCALE GENOMIC DNA]</scope>
</reference>